<reference evidence="6 7" key="1">
    <citation type="submission" date="2023-07" db="EMBL/GenBank/DDBJ databases">
        <title>Sequencing the genomes of 1000 actinobacteria strains.</title>
        <authorList>
            <person name="Klenk H.-P."/>
        </authorList>
    </citation>
    <scope>NUCLEOTIDE SEQUENCE [LARGE SCALE GENOMIC DNA]</scope>
    <source>
        <strain evidence="6 7">DSM 14785</strain>
    </source>
</reference>
<dbReference type="SMART" id="SM00235">
    <property type="entry name" value="ZnMc"/>
    <property type="match status" value="1"/>
</dbReference>
<keyword evidence="4" id="KW-0862">Zinc</keyword>
<name>A0ABU0GNA1_9CELL</name>
<evidence type="ECO:0000313" key="6">
    <source>
        <dbReference type="EMBL" id="MDQ0426843.1"/>
    </source>
</evidence>
<dbReference type="Gene3D" id="3.40.390.10">
    <property type="entry name" value="Collagenase (Catalytic Domain)"/>
    <property type="match status" value="1"/>
</dbReference>
<proteinExistence type="predicted"/>
<protein>
    <recommendedName>
        <fullName evidence="5">Peptidase metallopeptidase domain-containing protein</fullName>
    </recommendedName>
</protein>
<keyword evidence="7" id="KW-1185">Reference proteome</keyword>
<evidence type="ECO:0000256" key="1">
    <source>
        <dbReference type="ARBA" id="ARBA00022670"/>
    </source>
</evidence>
<dbReference type="SUPFAM" id="SSF55486">
    <property type="entry name" value="Metalloproteases ('zincins'), catalytic domain"/>
    <property type="match status" value="1"/>
</dbReference>
<comment type="caution">
    <text evidence="6">The sequence shown here is derived from an EMBL/GenBank/DDBJ whole genome shotgun (WGS) entry which is preliminary data.</text>
</comment>
<accession>A0ABU0GNA1</accession>
<dbReference type="InterPro" id="IPR024079">
    <property type="entry name" value="MetalloPept_cat_dom_sf"/>
</dbReference>
<organism evidence="6 7">
    <name type="scientific">Cellulomonas iranensis</name>
    <dbReference type="NCBI Taxonomy" id="76862"/>
    <lineage>
        <taxon>Bacteria</taxon>
        <taxon>Bacillati</taxon>
        <taxon>Actinomycetota</taxon>
        <taxon>Actinomycetes</taxon>
        <taxon>Micrococcales</taxon>
        <taxon>Cellulomonadaceae</taxon>
        <taxon>Cellulomonas</taxon>
    </lineage>
</organism>
<dbReference type="Proteomes" id="UP001240250">
    <property type="component" value="Unassembled WGS sequence"/>
</dbReference>
<evidence type="ECO:0000313" key="7">
    <source>
        <dbReference type="Proteomes" id="UP001240250"/>
    </source>
</evidence>
<evidence type="ECO:0000259" key="5">
    <source>
        <dbReference type="SMART" id="SM00235"/>
    </source>
</evidence>
<dbReference type="InterPro" id="IPR001818">
    <property type="entry name" value="Pept_M10_metallopeptidase"/>
</dbReference>
<keyword evidence="1" id="KW-0645">Protease</keyword>
<keyword evidence="3" id="KW-0378">Hydrolase</keyword>
<dbReference type="InterPro" id="IPR006026">
    <property type="entry name" value="Peptidase_Metallo"/>
</dbReference>
<dbReference type="RefSeq" id="WP_070320116.1">
    <property type="nucleotide sequence ID" value="NZ_JAUSVM010000001.1"/>
</dbReference>
<dbReference type="EMBL" id="JAUSVM010000001">
    <property type="protein sequence ID" value="MDQ0426843.1"/>
    <property type="molecule type" value="Genomic_DNA"/>
</dbReference>
<evidence type="ECO:0000256" key="4">
    <source>
        <dbReference type="ARBA" id="ARBA00022833"/>
    </source>
</evidence>
<sequence>MSFGAVPPTADEIRRALGPAPVRRSRVPALLTTGALLVAVALGVSWWARTYGPAARPPAGVEESRTPLSAPPLVPAGSGAYAFLQTQDDGSSPVAWSPCRPIHWVLRPSGAPDGGDALLAAAFADVAAATGLTFVADGPTDEAPADERGVYQPDRYGRRWAPVLVAWSDPGEHAALAGTVAGSAGGTSVTADGYAVYVSGQLVLDAPQIADLLTSPNGSAVARAVVTHELAHVVGLAHVDDPGQLMHPTADVRKVALGPGDREGLALLGAGRCAPHL</sequence>
<evidence type="ECO:0000256" key="3">
    <source>
        <dbReference type="ARBA" id="ARBA00022801"/>
    </source>
</evidence>
<evidence type="ECO:0000256" key="2">
    <source>
        <dbReference type="ARBA" id="ARBA00022723"/>
    </source>
</evidence>
<feature type="domain" description="Peptidase metallopeptidase" evidence="5">
    <location>
        <begin position="92"/>
        <end position="270"/>
    </location>
</feature>
<keyword evidence="2" id="KW-0479">Metal-binding</keyword>
<gene>
    <name evidence="6" type="ORF">JO380_003224</name>
</gene>
<dbReference type="Pfam" id="PF00413">
    <property type="entry name" value="Peptidase_M10"/>
    <property type="match status" value="1"/>
</dbReference>